<dbReference type="RefSeq" id="WP_085494983.1">
    <property type="nucleotide sequence ID" value="NZ_FXAZ01000003.1"/>
</dbReference>
<dbReference type="InterPro" id="IPR029044">
    <property type="entry name" value="Nucleotide-diphossugar_trans"/>
</dbReference>
<dbReference type="GO" id="GO:0008781">
    <property type="term" value="F:N-acylneuraminate cytidylyltransferase activity"/>
    <property type="evidence" value="ECO:0007669"/>
    <property type="project" value="TreeGrafter"/>
</dbReference>
<dbReference type="Gene3D" id="3.90.550.10">
    <property type="entry name" value="Spore Coat Polysaccharide Biosynthesis Protein SpsA, Chain A"/>
    <property type="match status" value="1"/>
</dbReference>
<proteinExistence type="predicted"/>
<dbReference type="OrthoDB" id="9805604at2"/>
<gene>
    <name evidence="1" type="ORF">SAMN06295960_2823</name>
</gene>
<keyword evidence="2" id="KW-1185">Reference proteome</keyword>
<dbReference type="Proteomes" id="UP000193834">
    <property type="component" value="Unassembled WGS sequence"/>
</dbReference>
<dbReference type="SUPFAM" id="SSF53448">
    <property type="entry name" value="Nucleotide-diphospho-sugar transferases"/>
    <property type="match status" value="1"/>
</dbReference>
<evidence type="ECO:0000313" key="1">
    <source>
        <dbReference type="EMBL" id="SMG46299.1"/>
    </source>
</evidence>
<dbReference type="AlphaFoldDB" id="A0A1X7KZJ6"/>
<dbReference type="STRING" id="1852522.SAMN06295960_2823"/>
<sequence>MNILITVCGRRGSKGVKNKIVRTMNGYPLALYTFSIIDLLKKKSTDHIDVAVNTDSHELAQFSKVIQESIIVERDESLTGDYVSKFDVIKDTYVRVKELTAINYDMVVDLDITSPLRTLIDLQNVIEAKQNDSEMDVIFTVVKSRRSPYFNMVEEDGGSVRLINKSRYTARQQTPQSFDMNASIYAYSPYFLEHTNYLFDGKCGIVEMKDTLVLDIDSEEDFEWVEYIHKKIIEEDQGHKDIYSNINVMLHRNISLESGG</sequence>
<protein>
    <submittedName>
        <fullName evidence="1">CMP-N,N'-diacetyllegionaminic acid synthase</fullName>
    </submittedName>
</protein>
<dbReference type="PANTHER" id="PTHR21485:SF6">
    <property type="entry name" value="N-ACYLNEURAMINATE CYTIDYLYLTRANSFERASE-RELATED"/>
    <property type="match status" value="1"/>
</dbReference>
<accession>A0A1X7KZJ6</accession>
<dbReference type="InterPro" id="IPR003329">
    <property type="entry name" value="Cytidylyl_trans"/>
</dbReference>
<name>A0A1X7KZJ6_9BACL</name>
<dbReference type="InterPro" id="IPR050793">
    <property type="entry name" value="CMP-NeuNAc_synthase"/>
</dbReference>
<dbReference type="PANTHER" id="PTHR21485">
    <property type="entry name" value="HAD SUPERFAMILY MEMBERS CMAS AND KDSC"/>
    <property type="match status" value="1"/>
</dbReference>
<reference evidence="1 2" key="1">
    <citation type="submission" date="2017-04" db="EMBL/GenBank/DDBJ databases">
        <authorList>
            <person name="Afonso C.L."/>
            <person name="Miller P.J."/>
            <person name="Scott M.A."/>
            <person name="Spackman E."/>
            <person name="Goraichik I."/>
            <person name="Dimitrov K.M."/>
            <person name="Suarez D.L."/>
            <person name="Swayne D.E."/>
        </authorList>
    </citation>
    <scope>NUCLEOTIDE SEQUENCE [LARGE SCALE GENOMIC DNA]</scope>
    <source>
        <strain evidence="1 2">11</strain>
    </source>
</reference>
<evidence type="ECO:0000313" key="2">
    <source>
        <dbReference type="Proteomes" id="UP000193834"/>
    </source>
</evidence>
<organism evidence="1 2">
    <name type="scientific">Paenibacillus aquistagni</name>
    <dbReference type="NCBI Taxonomy" id="1852522"/>
    <lineage>
        <taxon>Bacteria</taxon>
        <taxon>Bacillati</taxon>
        <taxon>Bacillota</taxon>
        <taxon>Bacilli</taxon>
        <taxon>Bacillales</taxon>
        <taxon>Paenibacillaceae</taxon>
        <taxon>Paenibacillus</taxon>
    </lineage>
</organism>
<dbReference type="Pfam" id="PF02348">
    <property type="entry name" value="CTP_transf_3"/>
    <property type="match status" value="1"/>
</dbReference>
<dbReference type="EMBL" id="FXAZ01000003">
    <property type="protein sequence ID" value="SMG46299.1"/>
    <property type="molecule type" value="Genomic_DNA"/>
</dbReference>
<dbReference type="CDD" id="cd02513">
    <property type="entry name" value="CMP-NeuAc_Synthase"/>
    <property type="match status" value="1"/>
</dbReference>